<dbReference type="Proteomes" id="UP000266633">
    <property type="component" value="Unassembled WGS sequence"/>
</dbReference>
<name>A0ABX9NM69_9GAMM</name>
<protein>
    <submittedName>
        <fullName evidence="1">Uncharacterized protein</fullName>
    </submittedName>
</protein>
<organism evidence="1 2">
    <name type="scientific">Dickeya dianthicola</name>
    <dbReference type="NCBI Taxonomy" id="204039"/>
    <lineage>
        <taxon>Bacteria</taxon>
        <taxon>Pseudomonadati</taxon>
        <taxon>Pseudomonadota</taxon>
        <taxon>Gammaproteobacteria</taxon>
        <taxon>Enterobacterales</taxon>
        <taxon>Pectobacteriaceae</taxon>
        <taxon>Dickeya</taxon>
    </lineage>
</organism>
<sequence>MLNERIEMKLYSLESPMKSGGDVIDISDPKGRISSYFIWNEGNGSFLNFMTPQGMAQKNIRYSDVSELDFLSANIGVPIFSEKAMHEIDDFIPGELEWSKIIISCEGRDVACNLCKVNKFLSLIDKEKSLFRVLSDGGKILSKAVYKDTFEDNFIIARDIDFKERLVVSQVFVDFCHAKNLKINFDSPV</sequence>
<proteinExistence type="predicted"/>
<comment type="caution">
    <text evidence="1">The sequence shown here is derived from an EMBL/GenBank/DDBJ whole genome shotgun (WGS) entry which is preliminary data.</text>
</comment>
<reference evidence="1 2" key="1">
    <citation type="submission" date="2018-09" db="EMBL/GenBank/DDBJ databases">
        <title>Phylogenetic diversity of Pectobacterium and Dickeya strains causing blackleg disease of potato in Morocco.</title>
        <authorList>
            <person name="Oulghazi S."/>
            <person name="Moumni M."/>
            <person name="Faure D."/>
        </authorList>
    </citation>
    <scope>NUCLEOTIDE SEQUENCE [LARGE SCALE GENOMIC DNA]</scope>
    <source>
        <strain evidence="1 2">S4.16.03.LID</strain>
    </source>
</reference>
<keyword evidence="2" id="KW-1185">Reference proteome</keyword>
<gene>
    <name evidence="1" type="ORF">D5077_14660</name>
</gene>
<evidence type="ECO:0000313" key="1">
    <source>
        <dbReference type="EMBL" id="RJL70014.1"/>
    </source>
</evidence>
<evidence type="ECO:0000313" key="2">
    <source>
        <dbReference type="Proteomes" id="UP000266633"/>
    </source>
</evidence>
<accession>A0ABX9NM69</accession>
<dbReference type="EMBL" id="QZDO01000051">
    <property type="protein sequence ID" value="RJL70014.1"/>
    <property type="molecule type" value="Genomic_DNA"/>
</dbReference>